<dbReference type="EMBL" id="JAUKUD010000002">
    <property type="protein sequence ID" value="KAK0750792.1"/>
    <property type="molecule type" value="Genomic_DNA"/>
</dbReference>
<protein>
    <submittedName>
        <fullName evidence="1">Uncharacterized protein</fullName>
    </submittedName>
</protein>
<dbReference type="Proteomes" id="UP001172155">
    <property type="component" value="Unassembled WGS sequence"/>
</dbReference>
<evidence type="ECO:0000313" key="1">
    <source>
        <dbReference type="EMBL" id="KAK0750792.1"/>
    </source>
</evidence>
<sequence length="114" mass="12512">MSVSTFAPTPEIESALTKLTFASKISPANRQPTVPGGHKSPSAASMSATFQEYPEMELTSLHRCFHHLSSCTAPQTSAPASHWQPTNSFCSDPRGSIRLRWFPRFCTRCLLVGD</sequence>
<comment type="caution">
    <text evidence="1">The sequence shown here is derived from an EMBL/GenBank/DDBJ whole genome shotgun (WGS) entry which is preliminary data.</text>
</comment>
<evidence type="ECO:0000313" key="2">
    <source>
        <dbReference type="Proteomes" id="UP001172155"/>
    </source>
</evidence>
<name>A0AA40F3Y6_9PEZI</name>
<organism evidence="1 2">
    <name type="scientific">Schizothecium vesticola</name>
    <dbReference type="NCBI Taxonomy" id="314040"/>
    <lineage>
        <taxon>Eukaryota</taxon>
        <taxon>Fungi</taxon>
        <taxon>Dikarya</taxon>
        <taxon>Ascomycota</taxon>
        <taxon>Pezizomycotina</taxon>
        <taxon>Sordariomycetes</taxon>
        <taxon>Sordariomycetidae</taxon>
        <taxon>Sordariales</taxon>
        <taxon>Schizotheciaceae</taxon>
        <taxon>Schizothecium</taxon>
    </lineage>
</organism>
<dbReference type="AlphaFoldDB" id="A0AA40F3Y6"/>
<proteinExistence type="predicted"/>
<gene>
    <name evidence="1" type="ORF">B0T18DRAFT_401046</name>
</gene>
<accession>A0AA40F3Y6</accession>
<reference evidence="1" key="1">
    <citation type="submission" date="2023-06" db="EMBL/GenBank/DDBJ databases">
        <title>Genome-scale phylogeny and comparative genomics of the fungal order Sordariales.</title>
        <authorList>
            <consortium name="Lawrence Berkeley National Laboratory"/>
            <person name="Hensen N."/>
            <person name="Bonometti L."/>
            <person name="Westerberg I."/>
            <person name="Brannstrom I.O."/>
            <person name="Guillou S."/>
            <person name="Cros-Aarteil S."/>
            <person name="Calhoun S."/>
            <person name="Haridas S."/>
            <person name="Kuo A."/>
            <person name="Mondo S."/>
            <person name="Pangilinan J."/>
            <person name="Riley R."/>
            <person name="LaButti K."/>
            <person name="Andreopoulos B."/>
            <person name="Lipzen A."/>
            <person name="Chen C."/>
            <person name="Yanf M."/>
            <person name="Daum C."/>
            <person name="Ng V."/>
            <person name="Clum A."/>
            <person name="Steindorff A."/>
            <person name="Ohm R."/>
            <person name="Martin F."/>
            <person name="Silar P."/>
            <person name="Natvig D."/>
            <person name="Lalanne C."/>
            <person name="Gautier V."/>
            <person name="Ament-velasquez S.L."/>
            <person name="Kruys A."/>
            <person name="Hutchinson M.I."/>
            <person name="Powell A.J."/>
            <person name="Barry K."/>
            <person name="Miller A.N."/>
            <person name="Grigoriev I.V."/>
            <person name="Debuchy R."/>
            <person name="Gladieux P."/>
            <person name="Thoren M.H."/>
            <person name="Johannesson H."/>
        </authorList>
    </citation>
    <scope>NUCLEOTIDE SEQUENCE</scope>
    <source>
        <strain evidence="1">SMH3187-1</strain>
    </source>
</reference>
<keyword evidence="2" id="KW-1185">Reference proteome</keyword>